<feature type="repeat" description="PPR" evidence="2">
    <location>
        <begin position="554"/>
        <end position="588"/>
    </location>
</feature>
<dbReference type="PANTHER" id="PTHR47941">
    <property type="entry name" value="PENTATRICOPEPTIDE REPEAT-CONTAINING PROTEIN 3, MITOCHONDRIAL"/>
    <property type="match status" value="1"/>
</dbReference>
<protein>
    <recommendedName>
        <fullName evidence="5">Pentacotripeptide-repeat region of PRORP domain-containing protein</fullName>
    </recommendedName>
</protein>
<dbReference type="STRING" id="913774.A0A0C3CZD5"/>
<dbReference type="AlphaFoldDB" id="A0A0C3CZD5"/>
<dbReference type="NCBIfam" id="TIGR00756">
    <property type="entry name" value="PPR"/>
    <property type="match status" value="1"/>
</dbReference>
<dbReference type="InterPro" id="IPR002885">
    <property type="entry name" value="PPR_rpt"/>
</dbReference>
<sequence>KRRTTRRSARQDPGDHLESLFSESIKLPTSPSKLPSQAPASIIPYQNAEVLKKMLIDNNCPAIESWSFFLEHFGPSAWKRDAINRNSSPSYLYIRDGSYSGRALLNRIMQARDEDLFSTTLPTFTEVLSVYSQLGILHGQDWADMMFALIARLLDFQKTEPEDRTHEDMLVSDLVGCWNVVFRQNGKSEYPATVEGTKSLDWSHANSISTKDAIQAYKKRGVQGCFSLLVPSLPFHQLKDIPIIAVASFSLLTQVHLVKKSIVQEAAILVTSLNRAISLLSADLRPISNASGLAAASVDEFVKTTWDETREKATRLKSLPLAKSSPLAFNTATPIRSTFQQRRLQDAFTRQDIQQIDQIWADVANLPVKKERTTDAEQAGRPDLKCMLSVTLCNQFILIYMALRRPNRAIDVWNHMLSKGLSPNMSTWDCMLTGCKTSRDAKALEGVWAKMQDLQVQPDAVCWTSRIGGLVECNQFDKAIHALDEMGRLWLAAARRQHGDKSIDALRGVGDVPGAVKPTTSTVNAAIDGLLKKQRQEDAHRILAWAGKFGIRPDIITYNTLLRSLIRNGETEEAMTLLQQMNDDGLKADVATFTTVLDETFRYLEHTPEEQAKIITSVFAEMEAAGIEANLHTYGKIIYYLLQCNTGDMTAVDGVLERMSREGLQPSPYISTMLVEHYFSRQPADLDAVRFLIDRSRLEPSSVDHIFWDRVIEGYSGLGDTTSAVRILGKVHSGSGRVSWTTLQKLLSSLAQNQEWDVARTLVRNTKIDTGGPLPDHVRGKKDQHRFWRLAAELELLD</sequence>
<gene>
    <name evidence="3" type="ORF">OIDMADRAFT_96376</name>
</gene>
<evidence type="ECO:0000256" key="2">
    <source>
        <dbReference type="PROSITE-ProRule" id="PRU00708"/>
    </source>
</evidence>
<evidence type="ECO:0000256" key="1">
    <source>
        <dbReference type="ARBA" id="ARBA00022737"/>
    </source>
</evidence>
<dbReference type="EMBL" id="KN832888">
    <property type="protein sequence ID" value="KIM95027.1"/>
    <property type="molecule type" value="Genomic_DNA"/>
</dbReference>
<organism evidence="3 4">
    <name type="scientific">Oidiodendron maius (strain Zn)</name>
    <dbReference type="NCBI Taxonomy" id="913774"/>
    <lineage>
        <taxon>Eukaryota</taxon>
        <taxon>Fungi</taxon>
        <taxon>Dikarya</taxon>
        <taxon>Ascomycota</taxon>
        <taxon>Pezizomycotina</taxon>
        <taxon>Leotiomycetes</taxon>
        <taxon>Leotiomycetes incertae sedis</taxon>
        <taxon>Myxotrichaceae</taxon>
        <taxon>Oidiodendron</taxon>
    </lineage>
</organism>
<evidence type="ECO:0000313" key="3">
    <source>
        <dbReference type="EMBL" id="KIM95027.1"/>
    </source>
</evidence>
<dbReference type="InParanoid" id="A0A0C3CZD5"/>
<dbReference type="Gene3D" id="1.25.40.10">
    <property type="entry name" value="Tetratricopeptide repeat domain"/>
    <property type="match status" value="3"/>
</dbReference>
<feature type="non-terminal residue" evidence="3">
    <location>
        <position position="798"/>
    </location>
</feature>
<feature type="repeat" description="PPR" evidence="2">
    <location>
        <begin position="389"/>
        <end position="423"/>
    </location>
</feature>
<proteinExistence type="predicted"/>
<feature type="non-terminal residue" evidence="3">
    <location>
        <position position="1"/>
    </location>
</feature>
<dbReference type="Pfam" id="PF13812">
    <property type="entry name" value="PPR_3"/>
    <property type="match status" value="1"/>
</dbReference>
<dbReference type="Pfam" id="PF13041">
    <property type="entry name" value="PPR_2"/>
    <property type="match status" value="1"/>
</dbReference>
<reference evidence="4" key="2">
    <citation type="submission" date="2015-01" db="EMBL/GenBank/DDBJ databases">
        <title>Evolutionary Origins and Diversification of the Mycorrhizal Mutualists.</title>
        <authorList>
            <consortium name="DOE Joint Genome Institute"/>
            <consortium name="Mycorrhizal Genomics Consortium"/>
            <person name="Kohler A."/>
            <person name="Kuo A."/>
            <person name="Nagy L.G."/>
            <person name="Floudas D."/>
            <person name="Copeland A."/>
            <person name="Barry K.W."/>
            <person name="Cichocki N."/>
            <person name="Veneault-Fourrey C."/>
            <person name="LaButti K."/>
            <person name="Lindquist E.A."/>
            <person name="Lipzen A."/>
            <person name="Lundell T."/>
            <person name="Morin E."/>
            <person name="Murat C."/>
            <person name="Riley R."/>
            <person name="Ohm R."/>
            <person name="Sun H."/>
            <person name="Tunlid A."/>
            <person name="Henrissat B."/>
            <person name="Grigoriev I.V."/>
            <person name="Hibbett D.S."/>
            <person name="Martin F."/>
        </authorList>
    </citation>
    <scope>NUCLEOTIDE SEQUENCE [LARGE SCALE GENOMIC DNA]</scope>
    <source>
        <strain evidence="4">Zn</strain>
    </source>
</reference>
<dbReference type="Proteomes" id="UP000054321">
    <property type="component" value="Unassembled WGS sequence"/>
</dbReference>
<keyword evidence="4" id="KW-1185">Reference proteome</keyword>
<dbReference type="HOGENOM" id="CLU_007681_1_0_1"/>
<accession>A0A0C3CZD5</accession>
<dbReference type="OrthoDB" id="185373at2759"/>
<dbReference type="Pfam" id="PF01535">
    <property type="entry name" value="PPR"/>
    <property type="match status" value="1"/>
</dbReference>
<evidence type="ECO:0000313" key="4">
    <source>
        <dbReference type="Proteomes" id="UP000054321"/>
    </source>
</evidence>
<keyword evidence="1" id="KW-0677">Repeat</keyword>
<name>A0A0C3CZD5_OIDMZ</name>
<evidence type="ECO:0008006" key="5">
    <source>
        <dbReference type="Google" id="ProtNLM"/>
    </source>
</evidence>
<dbReference type="InterPro" id="IPR011990">
    <property type="entry name" value="TPR-like_helical_dom_sf"/>
</dbReference>
<dbReference type="PROSITE" id="PS51375">
    <property type="entry name" value="PPR"/>
    <property type="match status" value="2"/>
</dbReference>
<reference evidence="3 4" key="1">
    <citation type="submission" date="2014-04" db="EMBL/GenBank/DDBJ databases">
        <authorList>
            <consortium name="DOE Joint Genome Institute"/>
            <person name="Kuo A."/>
            <person name="Martino E."/>
            <person name="Perotto S."/>
            <person name="Kohler A."/>
            <person name="Nagy L.G."/>
            <person name="Floudas D."/>
            <person name="Copeland A."/>
            <person name="Barry K.W."/>
            <person name="Cichocki N."/>
            <person name="Veneault-Fourrey C."/>
            <person name="LaButti K."/>
            <person name="Lindquist E.A."/>
            <person name="Lipzen A."/>
            <person name="Lundell T."/>
            <person name="Morin E."/>
            <person name="Murat C."/>
            <person name="Sun H."/>
            <person name="Tunlid A."/>
            <person name="Henrissat B."/>
            <person name="Grigoriev I.V."/>
            <person name="Hibbett D.S."/>
            <person name="Martin F."/>
            <person name="Nordberg H.P."/>
            <person name="Cantor M.N."/>
            <person name="Hua S.X."/>
        </authorList>
    </citation>
    <scope>NUCLEOTIDE SEQUENCE [LARGE SCALE GENOMIC DNA]</scope>
    <source>
        <strain evidence="3 4">Zn</strain>
    </source>
</reference>